<dbReference type="InterPro" id="IPR013324">
    <property type="entry name" value="RNA_pol_sigma_r3/r4-like"/>
</dbReference>
<dbReference type="InterPro" id="IPR036388">
    <property type="entry name" value="WH-like_DNA-bd_sf"/>
</dbReference>
<dbReference type="GO" id="GO:0016987">
    <property type="term" value="F:sigma factor activity"/>
    <property type="evidence" value="ECO:0007669"/>
    <property type="project" value="UniProtKB-KW"/>
</dbReference>
<dbReference type="NCBIfam" id="TIGR02999">
    <property type="entry name" value="Sig-70_X6"/>
    <property type="match status" value="1"/>
</dbReference>
<comment type="similarity">
    <text evidence="1">Belongs to the sigma-70 factor family. ECF subfamily.</text>
</comment>
<evidence type="ECO:0000259" key="5">
    <source>
        <dbReference type="Pfam" id="PF07638"/>
    </source>
</evidence>
<keyword evidence="3" id="KW-0731">Sigma factor</keyword>
<dbReference type="InterPro" id="IPR039425">
    <property type="entry name" value="RNA_pol_sigma-70-like"/>
</dbReference>
<name>A0AAW3ZJY2_9GAMM</name>
<keyword evidence="7" id="KW-1185">Reference proteome</keyword>
<dbReference type="EMBL" id="JACYTR010000003">
    <property type="protein sequence ID" value="MBD8524601.1"/>
    <property type="molecule type" value="Genomic_DNA"/>
</dbReference>
<dbReference type="PANTHER" id="PTHR43133:SF39">
    <property type="entry name" value="SIMILAR TO RNA POLYMERASE SIGMA-E FACTOR"/>
    <property type="match status" value="1"/>
</dbReference>
<accession>A0AAW3ZJY2</accession>
<evidence type="ECO:0000256" key="3">
    <source>
        <dbReference type="ARBA" id="ARBA00023082"/>
    </source>
</evidence>
<dbReference type="AlphaFoldDB" id="A0AAW3ZJY2"/>
<proteinExistence type="inferred from homology"/>
<dbReference type="GO" id="GO:0006352">
    <property type="term" value="P:DNA-templated transcription initiation"/>
    <property type="evidence" value="ECO:0007669"/>
    <property type="project" value="InterPro"/>
</dbReference>
<dbReference type="RefSeq" id="WP_192027947.1">
    <property type="nucleotide sequence ID" value="NZ_JACYTR010000003.1"/>
</dbReference>
<sequence length="185" mass="20323">MNEAPPDVTALLAQWADDDSARERLIDSVYAELRQLARSLMGAGAAAAVTLQPTAVVNEALIKLLGNTSVFEDRRHFFGSAARAMRQVLVDHFRRKQSEKRGGDIDFTSLELAQALPVADVTELMALDEALSRLDSLDAQAARIVELRYFAGLTLDETADVLGIHPATVSKEWAHARAWLKRALQ</sequence>
<comment type="caution">
    <text evidence="6">The sequence shown here is derived from an EMBL/GenBank/DDBJ whole genome shotgun (WGS) entry which is preliminary data.</text>
</comment>
<evidence type="ECO:0000256" key="2">
    <source>
        <dbReference type="ARBA" id="ARBA00023015"/>
    </source>
</evidence>
<feature type="domain" description="RNA polymerase sigma-70 ECF-like HTH" evidence="5">
    <location>
        <begin position="7"/>
        <end position="184"/>
    </location>
</feature>
<dbReference type="NCBIfam" id="TIGR02937">
    <property type="entry name" value="sigma70-ECF"/>
    <property type="match status" value="1"/>
</dbReference>
<dbReference type="InterPro" id="IPR014284">
    <property type="entry name" value="RNA_pol_sigma-70_dom"/>
</dbReference>
<evidence type="ECO:0000256" key="4">
    <source>
        <dbReference type="ARBA" id="ARBA00023163"/>
    </source>
</evidence>
<gene>
    <name evidence="6" type="ORF">IFO71_02500</name>
</gene>
<dbReference type="InterPro" id="IPR053812">
    <property type="entry name" value="HTH_Sigma70_ECF-like"/>
</dbReference>
<keyword evidence="4" id="KW-0804">Transcription</keyword>
<organism evidence="6 7">
    <name type="scientific">Pseudomarimonas arenosa</name>
    <dbReference type="NCBI Taxonomy" id="2774145"/>
    <lineage>
        <taxon>Bacteria</taxon>
        <taxon>Pseudomonadati</taxon>
        <taxon>Pseudomonadota</taxon>
        <taxon>Gammaproteobacteria</taxon>
        <taxon>Lysobacterales</taxon>
        <taxon>Lysobacteraceae</taxon>
        <taxon>Pseudomarimonas</taxon>
    </lineage>
</organism>
<dbReference type="InterPro" id="IPR011517">
    <property type="entry name" value="RNA_pol_sigma70_ECF-like"/>
</dbReference>
<dbReference type="SUPFAM" id="SSF88946">
    <property type="entry name" value="Sigma2 domain of RNA polymerase sigma factors"/>
    <property type="match status" value="1"/>
</dbReference>
<evidence type="ECO:0000313" key="7">
    <source>
        <dbReference type="Proteomes" id="UP000613768"/>
    </source>
</evidence>
<evidence type="ECO:0000256" key="1">
    <source>
        <dbReference type="ARBA" id="ARBA00010641"/>
    </source>
</evidence>
<dbReference type="InterPro" id="IPR013325">
    <property type="entry name" value="RNA_pol_sigma_r2"/>
</dbReference>
<dbReference type="Gene3D" id="1.10.10.10">
    <property type="entry name" value="Winged helix-like DNA-binding domain superfamily/Winged helix DNA-binding domain"/>
    <property type="match status" value="1"/>
</dbReference>
<dbReference type="Pfam" id="PF07638">
    <property type="entry name" value="Sigma70_ECF"/>
    <property type="match status" value="1"/>
</dbReference>
<dbReference type="Gene3D" id="1.10.1740.10">
    <property type="match status" value="1"/>
</dbReference>
<dbReference type="SUPFAM" id="SSF88659">
    <property type="entry name" value="Sigma3 and sigma4 domains of RNA polymerase sigma factors"/>
    <property type="match status" value="1"/>
</dbReference>
<protein>
    <submittedName>
        <fullName evidence="6">Sigma-70 family RNA polymerase sigma factor</fullName>
    </submittedName>
</protein>
<dbReference type="Proteomes" id="UP000613768">
    <property type="component" value="Unassembled WGS sequence"/>
</dbReference>
<keyword evidence="2" id="KW-0805">Transcription regulation</keyword>
<dbReference type="PANTHER" id="PTHR43133">
    <property type="entry name" value="RNA POLYMERASE ECF-TYPE SIGMA FACTO"/>
    <property type="match status" value="1"/>
</dbReference>
<evidence type="ECO:0000313" key="6">
    <source>
        <dbReference type="EMBL" id="MBD8524601.1"/>
    </source>
</evidence>
<reference evidence="6 7" key="1">
    <citation type="submission" date="2020-09" db="EMBL/GenBank/DDBJ databases">
        <title>Pseudoxanthomonas sp. CAU 1598 isolated from sand of Yaerae Beach.</title>
        <authorList>
            <person name="Kim W."/>
        </authorList>
    </citation>
    <scope>NUCLEOTIDE SEQUENCE [LARGE SCALE GENOMIC DNA]</scope>
    <source>
        <strain evidence="6 7">CAU 1598</strain>
    </source>
</reference>